<evidence type="ECO:0008006" key="8">
    <source>
        <dbReference type="Google" id="ProtNLM"/>
    </source>
</evidence>
<dbReference type="GO" id="GO:0003727">
    <property type="term" value="F:single-stranded RNA binding"/>
    <property type="evidence" value="ECO:0000318"/>
    <property type="project" value="GO_Central"/>
</dbReference>
<dbReference type="Gene3D" id="1.20.5.390">
    <property type="entry name" value="L1 transposable element, trimerization domain"/>
    <property type="match status" value="1"/>
</dbReference>
<dbReference type="Proteomes" id="UP000002281">
    <property type="component" value="Chromosome 23"/>
</dbReference>
<accession>A0A9L0RLG5</accession>
<evidence type="ECO:0000259" key="5">
    <source>
        <dbReference type="Pfam" id="PF17490"/>
    </source>
</evidence>
<evidence type="ECO:0000259" key="4">
    <source>
        <dbReference type="Pfam" id="PF02994"/>
    </source>
</evidence>
<dbReference type="InterPro" id="IPR042566">
    <property type="entry name" value="L1_C"/>
</dbReference>
<evidence type="ECO:0000256" key="1">
    <source>
        <dbReference type="ARBA" id="ARBA00061640"/>
    </source>
</evidence>
<feature type="compositionally biased region" description="Basic and acidic residues" evidence="3">
    <location>
        <begin position="11"/>
        <end position="22"/>
    </location>
</feature>
<comment type="similarity">
    <text evidence="1">Belongs to the transposase 22 family.</text>
</comment>
<evidence type="ECO:0000313" key="6">
    <source>
        <dbReference type="Ensembl" id="ENSECAP00000063385.1"/>
    </source>
</evidence>
<dbReference type="Pfam" id="PF02994">
    <property type="entry name" value="Transposase_22"/>
    <property type="match status" value="1"/>
</dbReference>
<feature type="domain" description="L1 transposable element RRM" evidence="4">
    <location>
        <begin position="124"/>
        <end position="218"/>
    </location>
</feature>
<reference evidence="6" key="2">
    <citation type="submission" date="2025-08" db="UniProtKB">
        <authorList>
            <consortium name="Ensembl"/>
        </authorList>
    </citation>
    <scope>IDENTIFICATION</scope>
    <source>
        <strain evidence="6">Thoroughbred</strain>
    </source>
</reference>
<dbReference type="Pfam" id="PF17490">
    <property type="entry name" value="Tnp_22_dsRBD"/>
    <property type="match status" value="1"/>
</dbReference>
<reference evidence="6" key="3">
    <citation type="submission" date="2025-09" db="UniProtKB">
        <authorList>
            <consortium name="Ensembl"/>
        </authorList>
    </citation>
    <scope>IDENTIFICATION</scope>
    <source>
        <strain evidence="6">Thoroughbred</strain>
    </source>
</reference>
<dbReference type="Gene3D" id="3.30.250.20">
    <property type="entry name" value="L1 transposable element, C-terminal domain"/>
    <property type="match status" value="1"/>
</dbReference>
<keyword evidence="2" id="KW-0175">Coiled coil</keyword>
<dbReference type="InterPro" id="IPR043636">
    <property type="entry name" value="L1_RRM_dom"/>
</dbReference>
<dbReference type="FunFam" id="3.30.70.1820:FF:000002">
    <property type="entry name" value="LINE-1 retrotransposable element ORF1 protein"/>
    <property type="match status" value="1"/>
</dbReference>
<dbReference type="GeneTree" id="ENSGT01150000286982"/>
<dbReference type="AlphaFoldDB" id="A0A9L0RLG5"/>
<feature type="region of interest" description="Disordered" evidence="3">
    <location>
        <begin position="1"/>
        <end position="27"/>
    </location>
</feature>
<name>A0A9L0RLG5_HORSE</name>
<dbReference type="InterPro" id="IPR004244">
    <property type="entry name" value="Transposase_22"/>
</dbReference>
<dbReference type="GO" id="GO:1990904">
    <property type="term" value="C:ribonucleoprotein complex"/>
    <property type="evidence" value="ECO:0000318"/>
    <property type="project" value="GO_Central"/>
</dbReference>
<feature type="domain" description="L1 transposable element dsRBD-like" evidence="5">
    <location>
        <begin position="222"/>
        <end position="252"/>
    </location>
</feature>
<dbReference type="GO" id="GO:0032197">
    <property type="term" value="P:retrotransposition"/>
    <property type="evidence" value="ECO:0000318"/>
    <property type="project" value="GO_Central"/>
</dbReference>
<reference evidence="6 7" key="1">
    <citation type="journal article" date="2009" name="Science">
        <title>Genome sequence, comparative analysis, and population genetics of the domestic horse.</title>
        <authorList>
            <consortium name="Broad Institute Genome Sequencing Platform"/>
            <consortium name="Broad Institute Whole Genome Assembly Team"/>
            <person name="Wade C.M."/>
            <person name="Giulotto E."/>
            <person name="Sigurdsson S."/>
            <person name="Zoli M."/>
            <person name="Gnerre S."/>
            <person name="Imsland F."/>
            <person name="Lear T.L."/>
            <person name="Adelson D.L."/>
            <person name="Bailey E."/>
            <person name="Bellone R.R."/>
            <person name="Bloecker H."/>
            <person name="Distl O."/>
            <person name="Edgar R.C."/>
            <person name="Garber M."/>
            <person name="Leeb T."/>
            <person name="Mauceli E."/>
            <person name="MacLeod J.N."/>
            <person name="Penedo M.C.T."/>
            <person name="Raison J.M."/>
            <person name="Sharpe T."/>
            <person name="Vogel J."/>
            <person name="Andersson L."/>
            <person name="Antczak D.F."/>
            <person name="Biagi T."/>
            <person name="Binns M.M."/>
            <person name="Chowdhary B.P."/>
            <person name="Coleman S.J."/>
            <person name="Della Valle G."/>
            <person name="Fryc S."/>
            <person name="Guerin G."/>
            <person name="Hasegawa T."/>
            <person name="Hill E.W."/>
            <person name="Jurka J."/>
            <person name="Kiialainen A."/>
            <person name="Lindgren G."/>
            <person name="Liu J."/>
            <person name="Magnani E."/>
            <person name="Mickelson J.R."/>
            <person name="Murray J."/>
            <person name="Nergadze S.G."/>
            <person name="Onofrio R."/>
            <person name="Pedroni S."/>
            <person name="Piras M.F."/>
            <person name="Raudsepp T."/>
            <person name="Rocchi M."/>
            <person name="Roeed K.H."/>
            <person name="Ryder O.A."/>
            <person name="Searle S."/>
            <person name="Skow L."/>
            <person name="Swinburne J.E."/>
            <person name="Syvaenen A.C."/>
            <person name="Tozaki T."/>
            <person name="Valberg S.J."/>
            <person name="Vaudin M."/>
            <person name="White J.R."/>
            <person name="Zody M.C."/>
            <person name="Lander E.S."/>
            <person name="Lindblad-Toh K."/>
        </authorList>
    </citation>
    <scope>NUCLEOTIDE SEQUENCE [LARGE SCALE GENOMIC DNA]</scope>
    <source>
        <strain evidence="6 7">Thoroughbred</strain>
    </source>
</reference>
<evidence type="ECO:0000256" key="3">
    <source>
        <dbReference type="SAM" id="MobiDB-lite"/>
    </source>
</evidence>
<protein>
    <recommendedName>
        <fullName evidence="8">L1 transposable element RRM domain-containing protein</fullName>
    </recommendedName>
</protein>
<sequence length="281" mass="32959">MRRQRNTLQAREQDKTPEKEVNETEISTLPDKEFKQKLVRMLTDLGRRLDEHSENINKELENIKKNPSEIKSRVINSRVAVTVEQISELEERLEEITQAEEIKEKRIRQNDNSLRELWDNIKHANICIIGVPEGQERDKGAKNLFEEIIAENFPNIRKETDIQVQEAQRAPNKMNANRTTLRHTIIKMSKIKGKGIILKVMRERQQVIEKGKSIRLSANFSAETLKARREQHDISKVLKGKNLQPRILYPARNARRDKKLPRQKEFITEKLILQEILKGLI</sequence>
<evidence type="ECO:0000313" key="7">
    <source>
        <dbReference type="Proteomes" id="UP000002281"/>
    </source>
</evidence>
<feature type="compositionally biased region" description="Polar residues" evidence="3">
    <location>
        <begin position="1"/>
        <end position="10"/>
    </location>
</feature>
<feature type="coiled-coil region" evidence="2">
    <location>
        <begin position="42"/>
        <end position="106"/>
    </location>
</feature>
<dbReference type="InterPro" id="IPR035300">
    <property type="entry name" value="L1_dsRBD"/>
</dbReference>
<evidence type="ECO:0000256" key="2">
    <source>
        <dbReference type="SAM" id="Coils"/>
    </source>
</evidence>
<organism evidence="6 7">
    <name type="scientific">Equus caballus</name>
    <name type="common">Horse</name>
    <dbReference type="NCBI Taxonomy" id="9796"/>
    <lineage>
        <taxon>Eukaryota</taxon>
        <taxon>Metazoa</taxon>
        <taxon>Chordata</taxon>
        <taxon>Craniata</taxon>
        <taxon>Vertebrata</taxon>
        <taxon>Euteleostomi</taxon>
        <taxon>Mammalia</taxon>
        <taxon>Eutheria</taxon>
        <taxon>Laurasiatheria</taxon>
        <taxon>Perissodactyla</taxon>
        <taxon>Equidae</taxon>
        <taxon>Equus</taxon>
    </lineage>
</organism>
<dbReference type="Ensembl" id="ENSECAT00000131636.1">
    <property type="protein sequence ID" value="ENSECAP00000063385.1"/>
    <property type="gene ID" value="ENSECAG00000045188.1"/>
</dbReference>
<proteinExistence type="inferred from homology"/>
<keyword evidence="7" id="KW-1185">Reference proteome</keyword>
<dbReference type="PANTHER" id="PTHR11505">
    <property type="entry name" value="L1 TRANSPOSABLE ELEMENT-RELATED"/>
    <property type="match status" value="1"/>
</dbReference>
<dbReference type="Gene3D" id="3.30.70.1820">
    <property type="entry name" value="L1 transposable element, RRM domain"/>
    <property type="match status" value="1"/>
</dbReference>